<accession>A0ACC2VKW0</accession>
<reference evidence="1" key="1">
    <citation type="submission" date="2023-04" db="EMBL/GenBank/DDBJ databases">
        <title>Draft Genome sequencing of Naganishia species isolated from polar environments using Oxford Nanopore Technology.</title>
        <authorList>
            <person name="Leo P."/>
            <person name="Venkateswaran K."/>
        </authorList>
    </citation>
    <scope>NUCLEOTIDE SEQUENCE</scope>
    <source>
        <strain evidence="1">MNA-CCFEE 5423</strain>
    </source>
</reference>
<gene>
    <name evidence="1" type="ORF">QFC21_003791</name>
</gene>
<evidence type="ECO:0000313" key="2">
    <source>
        <dbReference type="Proteomes" id="UP001227268"/>
    </source>
</evidence>
<evidence type="ECO:0000313" key="1">
    <source>
        <dbReference type="EMBL" id="KAJ9099793.1"/>
    </source>
</evidence>
<sequence>MDSVNRLDQGETKNRLILVFSDKYSRPLQDGKDIAVIHQRPYEDDSRSTKLQHLVDQEQIAVPAPTAAASISGSSTLCSSVADTSVGADQIRRAKQERKRAKAEARRCARALVARAWEAPRPDDNLTLTPPDPIQTEQERHYCARDRQTNSSSEPSTSRHQFPTGFPTGYSLETLPKRSVFKLPEVAELVERLVEQYGTWSIGFLDSACNVFLTADSAAAISFKRINSSGGDVAVIFGDPLCPTGKYAETISEFKAFCRKNRMLFGFVGAGEAVKDYAIRKRWPTLQFASERMVNPESNPILNSQTRPAFVRPLELKAPETYSPDTQSRKPMRLFLYAPTRGHRDVELEIKAQAFYDEWCVQKGQAAHATTLGDLFALSGVMTYIYTKSAFDSSLLGLVAIMKVANGGYLLDPVIAHWEAPSCTTDFLRLAAMAEVKKRNGKAMSFGAEPRPEIQQISGMVWPATNIARRRHRQAYDALGLAAKRHVPQKFALDPDLERPLYLVMAKSCVHVRSILCITAAICAANNVRLGKDHQPSRRQRKTRGPLEIVQSATDSSGSSGSSMVPSATSTSTTSFANTDEPKLPPKLVDFVLALQKRDIPSGAEEEIQQQRMAMSTLESFVSLAECSMHHTRVSESSESSSTTVVECVSWCFRQLDSLDEKSAVTYAQVNRIYFRLGRAYKLFCEGSESISSSEQQYRFTTLCKDVIIHCDERAGTEMSKADQSALQKRLSRARKFLVLVDVFGISVLDSVPEVSVTRVDALRVNDLHAMAEGSCMKALVESIRRQQDTLFRHQDRVQPFVLGDSAP</sequence>
<comment type="caution">
    <text evidence="1">The sequence shown here is derived from an EMBL/GenBank/DDBJ whole genome shotgun (WGS) entry which is preliminary data.</text>
</comment>
<name>A0ACC2VKW0_9TREE</name>
<protein>
    <submittedName>
        <fullName evidence="1">Uncharacterized protein</fullName>
    </submittedName>
</protein>
<proteinExistence type="predicted"/>
<organism evidence="1 2">
    <name type="scientific">Naganishia friedmannii</name>
    <dbReference type="NCBI Taxonomy" id="89922"/>
    <lineage>
        <taxon>Eukaryota</taxon>
        <taxon>Fungi</taxon>
        <taxon>Dikarya</taxon>
        <taxon>Basidiomycota</taxon>
        <taxon>Agaricomycotina</taxon>
        <taxon>Tremellomycetes</taxon>
        <taxon>Filobasidiales</taxon>
        <taxon>Filobasidiaceae</taxon>
        <taxon>Naganishia</taxon>
    </lineage>
</organism>
<dbReference type="EMBL" id="JASBWT010000012">
    <property type="protein sequence ID" value="KAJ9099793.1"/>
    <property type="molecule type" value="Genomic_DNA"/>
</dbReference>
<keyword evidence="2" id="KW-1185">Reference proteome</keyword>
<dbReference type="Proteomes" id="UP001227268">
    <property type="component" value="Unassembled WGS sequence"/>
</dbReference>